<proteinExistence type="inferred from homology"/>
<evidence type="ECO:0000313" key="3">
    <source>
        <dbReference type="EMBL" id="EDV25814.1"/>
    </source>
</evidence>
<dbReference type="HOGENOM" id="CLU_034402_0_0_1"/>
<dbReference type="PANTHER" id="PTHR15323:SF6">
    <property type="entry name" value="CELL DIVISION CYCLE PROTEIN 123 HOMOLOG"/>
    <property type="match status" value="1"/>
</dbReference>
<gene>
    <name evidence="3" type="ORF">TRIADDRAFT_55290</name>
</gene>
<organism evidence="3 4">
    <name type="scientific">Trichoplax adhaerens</name>
    <name type="common">Trichoplax reptans</name>
    <dbReference type="NCBI Taxonomy" id="10228"/>
    <lineage>
        <taxon>Eukaryota</taxon>
        <taxon>Metazoa</taxon>
        <taxon>Placozoa</taxon>
        <taxon>Uniplacotomia</taxon>
        <taxon>Trichoplacea</taxon>
        <taxon>Trichoplacidae</taxon>
        <taxon>Trichoplax</taxon>
    </lineage>
</organism>
<dbReference type="EMBL" id="DS985244">
    <property type="protein sequence ID" value="EDV25814.1"/>
    <property type="molecule type" value="Genomic_DNA"/>
</dbReference>
<dbReference type="CTD" id="6752580"/>
<evidence type="ECO:0000256" key="2">
    <source>
        <dbReference type="SAM" id="MobiDB-lite"/>
    </source>
</evidence>
<evidence type="ECO:0000313" key="4">
    <source>
        <dbReference type="Proteomes" id="UP000009022"/>
    </source>
</evidence>
<dbReference type="AlphaFoldDB" id="B3RUH5"/>
<evidence type="ECO:0000256" key="1">
    <source>
        <dbReference type="ARBA" id="ARBA00011047"/>
    </source>
</evidence>
<dbReference type="OrthoDB" id="360540at2759"/>
<dbReference type="eggNOG" id="KOG2983">
    <property type="taxonomic scope" value="Eukaryota"/>
</dbReference>
<sequence length="273" mass="30579">METSTQHVLNCSFSSWYPKFRRLTITSRVVPLPIEFINYLNADGVVLPQACPQPSTRYTCGDESDSDLSDEWNNASDDEDTTAPIPTFPKLEEDVNQHIRELGGYVFPKLNWSSPQDAAWISHNGTLQCSTFQDITLLLKSSDRVGHDLTKPHLSFEGCQNPAGDFSGYENSITLVDFNPFNTLTDTALFEWSELTSGQPLAGHRVKCPIDDQESRIQIVIFRCIEGSHGIASNPYLRSKVPLDIAEANSNVNASQLVEYLKLMSKKMENDEI</sequence>
<comment type="similarity">
    <text evidence="1">Belongs to the CDC123 family.</text>
</comment>
<dbReference type="InParanoid" id="B3RUH5"/>
<dbReference type="RefSeq" id="XP_002111847.1">
    <property type="nucleotide sequence ID" value="XM_002111811.1"/>
</dbReference>
<dbReference type="GeneID" id="6752580"/>
<dbReference type="Pfam" id="PF07065">
    <property type="entry name" value="D123"/>
    <property type="match status" value="2"/>
</dbReference>
<protein>
    <submittedName>
        <fullName evidence="3">Uncharacterized protein</fullName>
    </submittedName>
</protein>
<feature type="compositionally biased region" description="Acidic residues" evidence="2">
    <location>
        <begin position="62"/>
        <end position="81"/>
    </location>
</feature>
<dbReference type="OMA" id="FRCNTFN"/>
<name>B3RUH5_TRIAD</name>
<feature type="region of interest" description="Disordered" evidence="2">
    <location>
        <begin position="58"/>
        <end position="85"/>
    </location>
</feature>
<dbReference type="FunCoup" id="B3RUH5">
    <property type="interactions" value="1808"/>
</dbReference>
<dbReference type="InterPro" id="IPR009772">
    <property type="entry name" value="CDC123"/>
</dbReference>
<accession>B3RUH5</accession>
<dbReference type="PANTHER" id="PTHR15323">
    <property type="entry name" value="D123 PROTEIN"/>
    <property type="match status" value="1"/>
</dbReference>
<dbReference type="STRING" id="10228.B3RUH5"/>
<dbReference type="PhylomeDB" id="B3RUH5"/>
<dbReference type="Proteomes" id="UP000009022">
    <property type="component" value="Unassembled WGS sequence"/>
</dbReference>
<dbReference type="GO" id="GO:0005737">
    <property type="term" value="C:cytoplasm"/>
    <property type="evidence" value="ECO:0000318"/>
    <property type="project" value="GO_Central"/>
</dbReference>
<dbReference type="KEGG" id="tad:TRIADDRAFT_55290"/>
<reference evidence="3 4" key="1">
    <citation type="journal article" date="2008" name="Nature">
        <title>The Trichoplax genome and the nature of placozoans.</title>
        <authorList>
            <person name="Srivastava M."/>
            <person name="Begovic E."/>
            <person name="Chapman J."/>
            <person name="Putnam N.H."/>
            <person name="Hellsten U."/>
            <person name="Kawashima T."/>
            <person name="Kuo A."/>
            <person name="Mitros T."/>
            <person name="Salamov A."/>
            <person name="Carpenter M.L."/>
            <person name="Signorovitch A.Y."/>
            <person name="Moreno M.A."/>
            <person name="Kamm K."/>
            <person name="Grimwood J."/>
            <person name="Schmutz J."/>
            <person name="Shapiro H."/>
            <person name="Grigoriev I.V."/>
            <person name="Buss L.W."/>
            <person name="Schierwater B."/>
            <person name="Dellaporta S.L."/>
            <person name="Rokhsar D.S."/>
        </authorList>
    </citation>
    <scope>NUCLEOTIDE SEQUENCE [LARGE SCALE GENOMIC DNA]</scope>
    <source>
        <strain evidence="3 4">Grell-BS-1999</strain>
    </source>
</reference>
<keyword evidence="4" id="KW-1185">Reference proteome</keyword>